<proteinExistence type="predicted"/>
<gene>
    <name evidence="2" type="ORF">JMJ35_008409</name>
</gene>
<dbReference type="Proteomes" id="UP001166286">
    <property type="component" value="Unassembled WGS sequence"/>
</dbReference>
<evidence type="ECO:0000313" key="2">
    <source>
        <dbReference type="EMBL" id="KAK0509038.1"/>
    </source>
</evidence>
<keyword evidence="3" id="KW-1185">Reference proteome</keyword>
<protein>
    <submittedName>
        <fullName evidence="2">Uncharacterized protein</fullName>
    </submittedName>
</protein>
<feature type="signal peptide" evidence="1">
    <location>
        <begin position="1"/>
        <end position="26"/>
    </location>
</feature>
<sequence>MILSRTADRNWLSILHAWTHITLVLSLGPRGIPEQQIIDLLVAVDRSVTKEVEQRSRGAQPVEMPYRAVADEGVELQLYNSGTSSSGMTWIHLQIVVNGLWIYIVGGEHFFACHFDIFFATTPHIFEHIGYGNLVQAIEPDTDLPGNASRATISYQPTPLSVSPSVNISGSDLLHLGMRNSSLAKSSSLSLRNAPFHFQVPNTGMALSLAVRNEKISLDAIEALLIGAKDRIDHEINTCGGTTAIHGQSFRYALTTEGVLLEVIGWRSAPDSLTWGQLADIVQGLALFYFGEHSFGCQFKALYGDAELTAGVGRIAKGILHS</sequence>
<keyword evidence="1" id="KW-0732">Signal</keyword>
<accession>A0AA39UYP5</accession>
<name>A0AA39UYP5_9LECA</name>
<dbReference type="EMBL" id="JAFEKC020000019">
    <property type="protein sequence ID" value="KAK0509038.1"/>
    <property type="molecule type" value="Genomic_DNA"/>
</dbReference>
<evidence type="ECO:0000313" key="3">
    <source>
        <dbReference type="Proteomes" id="UP001166286"/>
    </source>
</evidence>
<comment type="caution">
    <text evidence="2">The sequence shown here is derived from an EMBL/GenBank/DDBJ whole genome shotgun (WGS) entry which is preliminary data.</text>
</comment>
<reference evidence="2" key="1">
    <citation type="submission" date="2023-03" db="EMBL/GenBank/DDBJ databases">
        <title>Complete genome of Cladonia borealis.</title>
        <authorList>
            <person name="Park H."/>
        </authorList>
    </citation>
    <scope>NUCLEOTIDE SEQUENCE</scope>
    <source>
        <strain evidence="2">ANT050790</strain>
    </source>
</reference>
<feature type="chain" id="PRO_5041440218" evidence="1">
    <location>
        <begin position="27"/>
        <end position="322"/>
    </location>
</feature>
<evidence type="ECO:0000256" key="1">
    <source>
        <dbReference type="SAM" id="SignalP"/>
    </source>
</evidence>
<dbReference type="AlphaFoldDB" id="A0AA39UYP5"/>
<organism evidence="2 3">
    <name type="scientific">Cladonia borealis</name>
    <dbReference type="NCBI Taxonomy" id="184061"/>
    <lineage>
        <taxon>Eukaryota</taxon>
        <taxon>Fungi</taxon>
        <taxon>Dikarya</taxon>
        <taxon>Ascomycota</taxon>
        <taxon>Pezizomycotina</taxon>
        <taxon>Lecanoromycetes</taxon>
        <taxon>OSLEUM clade</taxon>
        <taxon>Lecanoromycetidae</taxon>
        <taxon>Lecanorales</taxon>
        <taxon>Lecanorineae</taxon>
        <taxon>Cladoniaceae</taxon>
        <taxon>Cladonia</taxon>
    </lineage>
</organism>